<evidence type="ECO:0000256" key="2">
    <source>
        <dbReference type="ARBA" id="ARBA00009540"/>
    </source>
</evidence>
<reference evidence="7" key="1">
    <citation type="submission" date="2023-02" db="EMBL/GenBank/DDBJ databases">
        <title>Mating type loci evolution in Malassezia.</title>
        <authorList>
            <person name="Coelho M.A."/>
        </authorList>
    </citation>
    <scope>NUCLEOTIDE SEQUENCE</scope>
    <source>
        <strain evidence="7">CBS 14136</strain>
    </source>
</reference>
<evidence type="ECO:0000256" key="1">
    <source>
        <dbReference type="ARBA" id="ARBA00004173"/>
    </source>
</evidence>
<accession>A0AAF0F911</accession>
<feature type="compositionally biased region" description="Basic and acidic residues" evidence="5">
    <location>
        <begin position="100"/>
        <end position="112"/>
    </location>
</feature>
<feature type="region of interest" description="Disordered" evidence="5">
    <location>
        <begin position="92"/>
        <end position="118"/>
    </location>
</feature>
<keyword evidence="8" id="KW-1185">Reference proteome</keyword>
<proteinExistence type="inferred from homology"/>
<evidence type="ECO:0000313" key="8">
    <source>
        <dbReference type="Proteomes" id="UP001214628"/>
    </source>
</evidence>
<feature type="domain" description="TLDc" evidence="6">
    <location>
        <begin position="213"/>
        <end position="487"/>
    </location>
</feature>
<keyword evidence="3" id="KW-0496">Mitochondrion</keyword>
<dbReference type="AlphaFoldDB" id="A0AAF0F911"/>
<dbReference type="GO" id="GO:0005634">
    <property type="term" value="C:nucleus"/>
    <property type="evidence" value="ECO:0007669"/>
    <property type="project" value="TreeGrafter"/>
</dbReference>
<dbReference type="PANTHER" id="PTHR23354">
    <property type="entry name" value="NUCLEOLAR PROTEIN 7/ESTROGEN RECEPTOR COACTIVATOR-RELATED"/>
    <property type="match status" value="1"/>
</dbReference>
<dbReference type="Pfam" id="PF07534">
    <property type="entry name" value="TLD"/>
    <property type="match status" value="1"/>
</dbReference>
<dbReference type="EMBL" id="CP118375">
    <property type="protein sequence ID" value="WFD42594.1"/>
    <property type="molecule type" value="Genomic_DNA"/>
</dbReference>
<dbReference type="PROSITE" id="PS51886">
    <property type="entry name" value="TLDC"/>
    <property type="match status" value="1"/>
</dbReference>
<sequence>MAHHHRNDSFGDFVTAEDMSDKNRAQDIPNLLGDDQQSEPLGKQETILDLRDVERRLDSQRMHQQNQQEESAAIASAIDPSLALVAEPVTISETQNSSDPSKEPHAPLDQHTSEPAVNHHPLWSGSLWDKLSALRSFTEFGSHPEKPNPRRRTSVVHHAATTDAPISGAPGFDAHAARHWNTGSWSLSGAEERKREQKPIPVSLIGRREDTDAVVDHWHAARIQASLPRRLRLGHTWRLLYSLDQHGSSLSTLYDKTARGLEQREQVRSALNNEGWLRGSSAAAQQATLGLQTQPGDTGSSTLHMGTGVSLRHAGLVLAISDAHGNVFGAFLNEALKVASHYYGTGECFLWKTVKRRLPVPPSEAGGATENTDIPDLHPEMAVEVFPWTGQNDYVILSESNFLSIGNGDGKYGLWLDETLNYGSSACCPTFNNQVLCNSTELVNAKHATDTHAVPSGDLLGDLYPDSIPIPKKDKFQIIGVEMWAVGLD</sequence>
<evidence type="ECO:0000313" key="7">
    <source>
        <dbReference type="EMBL" id="WFD42594.1"/>
    </source>
</evidence>
<evidence type="ECO:0000256" key="3">
    <source>
        <dbReference type="ARBA" id="ARBA00023128"/>
    </source>
</evidence>
<dbReference type="PANTHER" id="PTHR23354:SF62">
    <property type="entry name" value="MUSTARD, ISOFORM V"/>
    <property type="match status" value="1"/>
</dbReference>
<dbReference type="InterPro" id="IPR006571">
    <property type="entry name" value="TLDc_dom"/>
</dbReference>
<dbReference type="GO" id="GO:0005739">
    <property type="term" value="C:mitochondrion"/>
    <property type="evidence" value="ECO:0007669"/>
    <property type="project" value="UniProtKB-SubCell"/>
</dbReference>
<evidence type="ECO:0000256" key="4">
    <source>
        <dbReference type="ARBA" id="ARBA00040604"/>
    </source>
</evidence>
<name>A0AAF0F911_9BASI</name>
<dbReference type="GO" id="GO:0006979">
    <property type="term" value="P:response to oxidative stress"/>
    <property type="evidence" value="ECO:0007669"/>
    <property type="project" value="TreeGrafter"/>
</dbReference>
<feature type="region of interest" description="Disordered" evidence="5">
    <location>
        <begin position="1"/>
        <end position="47"/>
    </location>
</feature>
<gene>
    <name evidence="7" type="primary">OXR1</name>
    <name evidence="7" type="ORF">MPSI1_001240</name>
</gene>
<dbReference type="Proteomes" id="UP001214628">
    <property type="component" value="Chromosome 1"/>
</dbReference>
<comment type="similarity">
    <text evidence="2">Belongs to the OXR1 family.</text>
</comment>
<evidence type="ECO:0000256" key="5">
    <source>
        <dbReference type="SAM" id="MobiDB-lite"/>
    </source>
</evidence>
<organism evidence="7 8">
    <name type="scientific">Malassezia psittaci</name>
    <dbReference type="NCBI Taxonomy" id="1821823"/>
    <lineage>
        <taxon>Eukaryota</taxon>
        <taxon>Fungi</taxon>
        <taxon>Dikarya</taxon>
        <taxon>Basidiomycota</taxon>
        <taxon>Ustilaginomycotina</taxon>
        <taxon>Malasseziomycetes</taxon>
        <taxon>Malasseziales</taxon>
        <taxon>Malasseziaceae</taxon>
        <taxon>Malassezia</taxon>
    </lineage>
</organism>
<comment type="subcellular location">
    <subcellularLocation>
        <location evidence="1">Mitochondrion</location>
    </subcellularLocation>
</comment>
<dbReference type="SMART" id="SM00584">
    <property type="entry name" value="TLDc"/>
    <property type="match status" value="1"/>
</dbReference>
<protein>
    <recommendedName>
        <fullName evidence="4">Oxidation resistance protein 1</fullName>
    </recommendedName>
</protein>
<evidence type="ECO:0000259" key="6">
    <source>
        <dbReference type="PROSITE" id="PS51886"/>
    </source>
</evidence>